<evidence type="ECO:0000313" key="9">
    <source>
        <dbReference type="EMBL" id="GLS84413.1"/>
    </source>
</evidence>
<dbReference type="InterPro" id="IPR002569">
    <property type="entry name" value="Met_Sox_Rdtase_MsrA_dom"/>
</dbReference>
<evidence type="ECO:0000256" key="1">
    <source>
        <dbReference type="ARBA" id="ARBA00023002"/>
    </source>
</evidence>
<evidence type="ECO:0000256" key="7">
    <source>
        <dbReference type="HAMAP-Rule" id="MF_01401"/>
    </source>
</evidence>
<dbReference type="InterPro" id="IPR002579">
    <property type="entry name" value="Met_Sox_Rdtase_MsrB_dom"/>
</dbReference>
<name>A0AA37TRM8_9GAMM</name>
<dbReference type="AlphaFoldDB" id="A0AA37TRM8"/>
<protein>
    <recommendedName>
        <fullName evidence="7">Peptide methionine sulfoxide reductase MsrA</fullName>
        <shortName evidence="7">Protein-methionine-S-oxide reductase</shortName>
        <ecNumber evidence="7">1.8.4.11</ecNumber>
    </recommendedName>
    <alternativeName>
        <fullName evidence="7">Peptide-methionine (S)-S-oxide reductase</fullName>
        <shortName evidence="7">Peptide Met(O) reductase</shortName>
    </alternativeName>
</protein>
<evidence type="ECO:0000256" key="6">
    <source>
        <dbReference type="ARBA" id="ARBA00048782"/>
    </source>
</evidence>
<dbReference type="PROSITE" id="PS51790">
    <property type="entry name" value="MSRB"/>
    <property type="match status" value="1"/>
</dbReference>
<feature type="active site" evidence="7">
    <location>
        <position position="128"/>
    </location>
</feature>
<feature type="domain" description="MsrB" evidence="8">
    <location>
        <begin position="1"/>
        <end position="119"/>
    </location>
</feature>
<dbReference type="GO" id="GO:0033743">
    <property type="term" value="F:peptide-methionine (R)-S-oxide reductase activity"/>
    <property type="evidence" value="ECO:0007669"/>
    <property type="project" value="UniProtKB-EC"/>
</dbReference>
<dbReference type="Pfam" id="PF01625">
    <property type="entry name" value="PMSR"/>
    <property type="match status" value="1"/>
</dbReference>
<reference evidence="9 10" key="1">
    <citation type="journal article" date="2014" name="Int. J. Syst. Evol. Microbiol.">
        <title>Complete genome sequence of Corynebacterium casei LMG S-19264T (=DSM 44701T), isolated from a smear-ripened cheese.</title>
        <authorList>
            <consortium name="US DOE Joint Genome Institute (JGI-PGF)"/>
            <person name="Walter F."/>
            <person name="Albersmeier A."/>
            <person name="Kalinowski J."/>
            <person name="Ruckert C."/>
        </authorList>
    </citation>
    <scope>NUCLEOTIDE SEQUENCE [LARGE SCALE GENOMIC DNA]</scope>
    <source>
        <strain evidence="9 10">NBRC 112785</strain>
    </source>
</reference>
<gene>
    <name evidence="9" type="primary">selR</name>
    <name evidence="7" type="synonym">msrA</name>
    <name evidence="9" type="ORF">GCM10007894_23900</name>
</gene>
<dbReference type="SUPFAM" id="SSF51316">
    <property type="entry name" value="Mss4-like"/>
    <property type="match status" value="1"/>
</dbReference>
<keyword evidence="1 7" id="KW-0560">Oxidoreductase</keyword>
<dbReference type="Pfam" id="PF01641">
    <property type="entry name" value="SelR"/>
    <property type="match status" value="1"/>
</dbReference>
<dbReference type="EC" id="1.8.4.11" evidence="7"/>
<dbReference type="NCBIfam" id="NF004036">
    <property type="entry name" value="PRK05508.1"/>
    <property type="match status" value="1"/>
</dbReference>
<evidence type="ECO:0000256" key="4">
    <source>
        <dbReference type="ARBA" id="ARBA00047806"/>
    </source>
</evidence>
<dbReference type="InterPro" id="IPR036509">
    <property type="entry name" value="Met_Sox_Rdtase_MsrA_sf"/>
</dbReference>
<comment type="caution">
    <text evidence="9">The sequence shown here is derived from an EMBL/GenBank/DDBJ whole genome shotgun (WGS) entry which is preliminary data.</text>
</comment>
<accession>A0AA37TRM8</accession>
<evidence type="ECO:0000256" key="2">
    <source>
        <dbReference type="ARBA" id="ARBA00023268"/>
    </source>
</evidence>
<keyword evidence="10" id="KW-1185">Reference proteome</keyword>
<proteinExistence type="inferred from homology"/>
<evidence type="ECO:0000259" key="8">
    <source>
        <dbReference type="PROSITE" id="PS51790"/>
    </source>
</evidence>
<comment type="similarity">
    <text evidence="7">Belongs to the MsrA Met sulfoxide reductase family.</text>
</comment>
<evidence type="ECO:0000256" key="5">
    <source>
        <dbReference type="ARBA" id="ARBA00048488"/>
    </source>
</evidence>
<keyword evidence="2" id="KW-0511">Multifunctional enzyme</keyword>
<dbReference type="Proteomes" id="UP001157439">
    <property type="component" value="Unassembled WGS sequence"/>
</dbReference>
<sequence>MPYKKLTEAQRHIIEDKGTEPPFSGEYDDFYQAGRYHCGRCDAPLYLGQDKFNAGCGWPAFDDEIPGQVKRLRDADGRRTEIVCNQCDAHLGHVFEGERLTDKNTRHCVNSLSLDFKPIESAVLGGGCFWCIEATLQQAKGVLSVTPGYAGGESDNPSYQQVCGGQTGHAEVVMVEFDPSIISYQTLLRLFFASHDPTTLNRQGNDVGSQYRSIILTQSDQQAATALSVITNIQDWFDSPVVTDIEPLSRFYPAESKHKDYFRRNSEQAYCQVVIAPKLAKFRQQMAQYLVSDDSC</sequence>
<dbReference type="SUPFAM" id="SSF55068">
    <property type="entry name" value="Peptide methionine sulfoxide reductase"/>
    <property type="match status" value="1"/>
</dbReference>
<dbReference type="PANTHER" id="PTHR43774">
    <property type="entry name" value="PEPTIDE METHIONINE SULFOXIDE REDUCTASE"/>
    <property type="match status" value="1"/>
</dbReference>
<dbReference type="InterPro" id="IPR011057">
    <property type="entry name" value="Mss4-like_sf"/>
</dbReference>
<comment type="catalytic activity">
    <reaction evidence="4 7">
        <text>L-methionyl-[protein] + [thioredoxin]-disulfide + H2O = L-methionyl-(S)-S-oxide-[protein] + [thioredoxin]-dithiol</text>
        <dbReference type="Rhea" id="RHEA:14217"/>
        <dbReference type="Rhea" id="RHEA-COMP:10698"/>
        <dbReference type="Rhea" id="RHEA-COMP:10700"/>
        <dbReference type="Rhea" id="RHEA-COMP:12313"/>
        <dbReference type="Rhea" id="RHEA-COMP:12315"/>
        <dbReference type="ChEBI" id="CHEBI:15377"/>
        <dbReference type="ChEBI" id="CHEBI:16044"/>
        <dbReference type="ChEBI" id="CHEBI:29950"/>
        <dbReference type="ChEBI" id="CHEBI:44120"/>
        <dbReference type="ChEBI" id="CHEBI:50058"/>
        <dbReference type="EC" id="1.8.4.11"/>
    </reaction>
</comment>
<dbReference type="Gene3D" id="2.170.150.20">
    <property type="entry name" value="Peptide methionine sulfoxide reductase"/>
    <property type="match status" value="1"/>
</dbReference>
<organism evidence="9 10">
    <name type="scientific">Paraferrimonas haliotis</name>
    <dbReference type="NCBI Taxonomy" id="2013866"/>
    <lineage>
        <taxon>Bacteria</taxon>
        <taxon>Pseudomonadati</taxon>
        <taxon>Pseudomonadota</taxon>
        <taxon>Gammaproteobacteria</taxon>
        <taxon>Alteromonadales</taxon>
        <taxon>Ferrimonadaceae</taxon>
        <taxon>Paraferrimonas</taxon>
    </lineage>
</organism>
<evidence type="ECO:0000313" key="10">
    <source>
        <dbReference type="Proteomes" id="UP001157439"/>
    </source>
</evidence>
<dbReference type="EMBL" id="BSPO01000003">
    <property type="protein sequence ID" value="GLS84413.1"/>
    <property type="molecule type" value="Genomic_DNA"/>
</dbReference>
<dbReference type="Gene3D" id="3.30.1060.10">
    <property type="entry name" value="Peptide methionine sulphoxide reductase MsrA"/>
    <property type="match status" value="1"/>
</dbReference>
<dbReference type="HAMAP" id="MF_01401">
    <property type="entry name" value="MsrA"/>
    <property type="match status" value="1"/>
</dbReference>
<dbReference type="GO" id="GO:0008113">
    <property type="term" value="F:peptide-methionine (S)-S-oxide reductase activity"/>
    <property type="evidence" value="ECO:0007669"/>
    <property type="project" value="UniProtKB-UniRule"/>
</dbReference>
<evidence type="ECO:0000256" key="3">
    <source>
        <dbReference type="ARBA" id="ARBA00024679"/>
    </source>
</evidence>
<dbReference type="NCBIfam" id="TIGR00401">
    <property type="entry name" value="msrA"/>
    <property type="match status" value="1"/>
</dbReference>
<comment type="catalytic activity">
    <reaction evidence="6 7">
        <text>[thioredoxin]-disulfide + L-methionine + H2O = L-methionine (S)-S-oxide + [thioredoxin]-dithiol</text>
        <dbReference type="Rhea" id="RHEA:19993"/>
        <dbReference type="Rhea" id="RHEA-COMP:10698"/>
        <dbReference type="Rhea" id="RHEA-COMP:10700"/>
        <dbReference type="ChEBI" id="CHEBI:15377"/>
        <dbReference type="ChEBI" id="CHEBI:29950"/>
        <dbReference type="ChEBI" id="CHEBI:50058"/>
        <dbReference type="ChEBI" id="CHEBI:57844"/>
        <dbReference type="ChEBI" id="CHEBI:58772"/>
        <dbReference type="EC" id="1.8.4.11"/>
    </reaction>
</comment>
<dbReference type="RefSeq" id="WP_095499225.1">
    <property type="nucleotide sequence ID" value="NZ_BSPO01000003.1"/>
</dbReference>
<comment type="function">
    <text evidence="3 7">Has an important function as a repair enzyme for proteins that have been inactivated by oxidation. Catalyzes the reversible oxidation-reduction of methionine sulfoxide in proteins to methionine.</text>
</comment>
<comment type="catalytic activity">
    <reaction evidence="5">
        <text>L-methionyl-[protein] + [thioredoxin]-disulfide + H2O = L-methionyl-(R)-S-oxide-[protein] + [thioredoxin]-dithiol</text>
        <dbReference type="Rhea" id="RHEA:24164"/>
        <dbReference type="Rhea" id="RHEA-COMP:10698"/>
        <dbReference type="Rhea" id="RHEA-COMP:10700"/>
        <dbReference type="Rhea" id="RHEA-COMP:12313"/>
        <dbReference type="Rhea" id="RHEA-COMP:12314"/>
        <dbReference type="ChEBI" id="CHEBI:15377"/>
        <dbReference type="ChEBI" id="CHEBI:16044"/>
        <dbReference type="ChEBI" id="CHEBI:29950"/>
        <dbReference type="ChEBI" id="CHEBI:45764"/>
        <dbReference type="ChEBI" id="CHEBI:50058"/>
        <dbReference type="EC" id="1.8.4.12"/>
    </reaction>
</comment>
<dbReference type="PANTHER" id="PTHR43774:SF1">
    <property type="entry name" value="PEPTIDE METHIONINE SULFOXIDE REDUCTASE MSRA 2"/>
    <property type="match status" value="1"/>
</dbReference>
<dbReference type="NCBIfam" id="NF004042">
    <property type="entry name" value="PRK05550.1"/>
    <property type="match status" value="1"/>
</dbReference>